<evidence type="ECO:0000259" key="5">
    <source>
        <dbReference type="Pfam" id="PF00725"/>
    </source>
</evidence>
<reference evidence="7 8" key="1">
    <citation type="journal article" date="2013" name="Genome Announc.">
        <title>Draft Genome Sequence of an Alphaproteobacterium, Caenispirillum salinarum AK4(T), Isolated from a Solar Saltern.</title>
        <authorList>
            <person name="Khatri I."/>
            <person name="Singh A."/>
            <person name="Korpole S."/>
            <person name="Pinnaka A.K."/>
            <person name="Subramanian S."/>
        </authorList>
    </citation>
    <scope>NUCLEOTIDE SEQUENCE [LARGE SCALE GENOMIC DNA]</scope>
    <source>
        <strain evidence="7 8">AK4</strain>
    </source>
</reference>
<feature type="binding site" evidence="4">
    <location>
        <position position="32"/>
    </location>
    <ligand>
        <name>NAD(+)</name>
        <dbReference type="ChEBI" id="CHEBI:57540"/>
    </ligand>
</feature>
<evidence type="ECO:0000259" key="6">
    <source>
        <dbReference type="Pfam" id="PF02737"/>
    </source>
</evidence>
<dbReference type="RefSeq" id="WP_009538822.1">
    <property type="nucleotide sequence ID" value="NZ_ANHY01000003.1"/>
</dbReference>
<dbReference type="PROSITE" id="PS00067">
    <property type="entry name" value="3HCDH"/>
    <property type="match status" value="1"/>
</dbReference>
<dbReference type="PATRIC" id="fig|1238182.3.peg.372"/>
<proteinExistence type="inferred from homology"/>
<dbReference type="AlphaFoldDB" id="K9H5G5"/>
<dbReference type="SUPFAM" id="SSF51735">
    <property type="entry name" value="NAD(P)-binding Rossmann-fold domains"/>
    <property type="match status" value="1"/>
</dbReference>
<dbReference type="GO" id="GO:0006631">
    <property type="term" value="P:fatty acid metabolic process"/>
    <property type="evidence" value="ECO:0007669"/>
    <property type="project" value="InterPro"/>
</dbReference>
<dbReference type="Pfam" id="PF02737">
    <property type="entry name" value="3HCDH_N"/>
    <property type="match status" value="1"/>
</dbReference>
<feature type="binding site" evidence="4">
    <location>
        <position position="117"/>
    </location>
    <ligand>
        <name>NAD(+)</name>
        <dbReference type="ChEBI" id="CHEBI:57540"/>
    </ligand>
</feature>
<dbReference type="InterPro" id="IPR036291">
    <property type="entry name" value="NAD(P)-bd_dom_sf"/>
</dbReference>
<feature type="domain" description="3-hydroxyacyl-CoA dehydrogenase C-terminal" evidence="5">
    <location>
        <begin position="185"/>
        <end position="280"/>
    </location>
</feature>
<protein>
    <submittedName>
        <fullName evidence="7">3-hydroxybutyryl-CoA dehydrogenase</fullName>
    </submittedName>
</protein>
<dbReference type="FunFam" id="3.40.50.720:FF:000009">
    <property type="entry name" value="Fatty oxidation complex, alpha subunit"/>
    <property type="match status" value="1"/>
</dbReference>
<name>K9H5G5_9PROT</name>
<dbReference type="Gene3D" id="3.40.50.720">
    <property type="entry name" value="NAD(P)-binding Rossmann-like Domain"/>
    <property type="match status" value="1"/>
</dbReference>
<evidence type="ECO:0000256" key="2">
    <source>
        <dbReference type="ARBA" id="ARBA00023002"/>
    </source>
</evidence>
<feature type="binding site" evidence="4">
    <location>
        <begin position="9"/>
        <end position="14"/>
    </location>
    <ligand>
        <name>NAD(+)</name>
        <dbReference type="ChEBI" id="CHEBI:57540"/>
    </ligand>
</feature>
<dbReference type="PANTHER" id="PTHR48075:SF5">
    <property type="entry name" value="3-HYDROXYBUTYRYL-COA DEHYDROGENASE"/>
    <property type="match status" value="1"/>
</dbReference>
<comment type="similarity">
    <text evidence="1">Belongs to the 3-hydroxyacyl-CoA dehydrogenase family.</text>
</comment>
<evidence type="ECO:0000313" key="8">
    <source>
        <dbReference type="Proteomes" id="UP000009881"/>
    </source>
</evidence>
<dbReference type="PANTHER" id="PTHR48075">
    <property type="entry name" value="3-HYDROXYACYL-COA DEHYDROGENASE FAMILY PROTEIN"/>
    <property type="match status" value="1"/>
</dbReference>
<keyword evidence="4" id="KW-0520">NAD</keyword>
<feature type="binding site" evidence="4">
    <location>
        <position position="272"/>
    </location>
    <ligand>
        <name>NAD(+)</name>
        <dbReference type="ChEBI" id="CHEBI:57540"/>
    </ligand>
</feature>
<feature type="binding site" evidence="4">
    <location>
        <position position="141"/>
    </location>
    <ligand>
        <name>NAD(+)</name>
        <dbReference type="ChEBI" id="CHEBI:57540"/>
    </ligand>
</feature>
<gene>
    <name evidence="7" type="ORF">C882_2412</name>
</gene>
<dbReference type="Proteomes" id="UP000009881">
    <property type="component" value="Unassembled WGS sequence"/>
</dbReference>
<dbReference type="FunFam" id="1.10.1040.10:FF:000010">
    <property type="entry name" value="3-hydroxybutyryl-CoA dehydrogenase"/>
    <property type="match status" value="1"/>
</dbReference>
<dbReference type="NCBIfam" id="NF004474">
    <property type="entry name" value="PRK05808.1"/>
    <property type="match status" value="1"/>
</dbReference>
<dbReference type="InterPro" id="IPR013328">
    <property type="entry name" value="6PGD_dom2"/>
</dbReference>
<dbReference type="InterPro" id="IPR008927">
    <property type="entry name" value="6-PGluconate_DH-like_C_sf"/>
</dbReference>
<keyword evidence="8" id="KW-1185">Reference proteome</keyword>
<dbReference type="PIRSF" id="PIRSF000105">
    <property type="entry name" value="HCDH"/>
    <property type="match status" value="1"/>
</dbReference>
<dbReference type="InterPro" id="IPR006108">
    <property type="entry name" value="3HC_DH_C"/>
</dbReference>
<dbReference type="InterPro" id="IPR006176">
    <property type="entry name" value="3-OHacyl-CoA_DH_NAD-bd"/>
</dbReference>
<dbReference type="Pfam" id="PF00725">
    <property type="entry name" value="3HCDH"/>
    <property type="match status" value="1"/>
</dbReference>
<evidence type="ECO:0000256" key="4">
    <source>
        <dbReference type="PIRSR" id="PIRSR000105-2"/>
    </source>
</evidence>
<feature type="binding site" evidence="4">
    <location>
        <position position="95"/>
    </location>
    <ligand>
        <name>NAD(+)</name>
        <dbReference type="ChEBI" id="CHEBI:57540"/>
    </ligand>
</feature>
<dbReference type="InterPro" id="IPR022694">
    <property type="entry name" value="3-OHacyl-CoA_DH"/>
</dbReference>
<accession>K9H5G5</accession>
<sequence length="289" mass="31366">MIKKIGVIGAGQMGNGIAHVCALNGYDVQLVDINPTQLEKALGTIGKNLDRQLKKGKISDADRRATLDRIATGTDFEFSTCDVVIEAATEDEAVKKEIFAKVCPSLKPEAILCTNTSSISVTRLGATTDRPGKFMGMHFMNPVPVMALVELIRGIATDESTFAEIRTFTESLNKQPVNAEDFPAFIVNRILLPMINEAVYTLYEGVGSVEAIDTAMKLGANHPMGPLELADFIGLDVCLAVMHVLHDGLADTKYRPCPLLVKYVEAGWLGRKTGKGFYDYSGETPVPTR</sequence>
<comment type="caution">
    <text evidence="7">The sequence shown here is derived from an EMBL/GenBank/DDBJ whole genome shotgun (WGS) entry which is preliminary data.</text>
</comment>
<dbReference type="EMBL" id="ANHY01000003">
    <property type="protein sequence ID" value="EKV32334.1"/>
    <property type="molecule type" value="Genomic_DNA"/>
</dbReference>
<feature type="domain" description="3-hydroxyacyl-CoA dehydrogenase NAD binding" evidence="6">
    <location>
        <begin position="4"/>
        <end position="181"/>
    </location>
</feature>
<dbReference type="Gene3D" id="1.10.1040.10">
    <property type="entry name" value="N-(1-d-carboxylethyl)-l-norvaline Dehydrogenase, domain 2"/>
    <property type="match status" value="1"/>
</dbReference>
<dbReference type="OrthoDB" id="9771883at2"/>
<dbReference type="GO" id="GO:0016616">
    <property type="term" value="F:oxidoreductase activity, acting on the CH-OH group of donors, NAD or NADP as acceptor"/>
    <property type="evidence" value="ECO:0007669"/>
    <property type="project" value="InterPro"/>
</dbReference>
<dbReference type="eggNOG" id="COG1250">
    <property type="taxonomic scope" value="Bacteria"/>
</dbReference>
<keyword evidence="2" id="KW-0560">Oxidoreductase</keyword>
<evidence type="ECO:0000256" key="3">
    <source>
        <dbReference type="PIRSR" id="PIRSR000105-1"/>
    </source>
</evidence>
<evidence type="ECO:0000313" key="7">
    <source>
        <dbReference type="EMBL" id="EKV32334.1"/>
    </source>
</evidence>
<dbReference type="GO" id="GO:0070403">
    <property type="term" value="F:NAD+ binding"/>
    <property type="evidence" value="ECO:0007669"/>
    <property type="project" value="InterPro"/>
</dbReference>
<dbReference type="STRING" id="1238182.C882_2412"/>
<organism evidence="7 8">
    <name type="scientific">Caenispirillum salinarum AK4</name>
    <dbReference type="NCBI Taxonomy" id="1238182"/>
    <lineage>
        <taxon>Bacteria</taxon>
        <taxon>Pseudomonadati</taxon>
        <taxon>Pseudomonadota</taxon>
        <taxon>Alphaproteobacteria</taxon>
        <taxon>Rhodospirillales</taxon>
        <taxon>Novispirillaceae</taxon>
        <taxon>Caenispirillum</taxon>
    </lineage>
</organism>
<dbReference type="InterPro" id="IPR006180">
    <property type="entry name" value="3-OHacyl-CoA_DH_CS"/>
</dbReference>
<dbReference type="NCBIfam" id="NF005715">
    <property type="entry name" value="PRK07530.1"/>
    <property type="match status" value="1"/>
</dbReference>
<feature type="binding site" evidence="4">
    <location>
        <position position="90"/>
    </location>
    <ligand>
        <name>NAD(+)</name>
        <dbReference type="ChEBI" id="CHEBI:57540"/>
    </ligand>
</feature>
<dbReference type="SUPFAM" id="SSF48179">
    <property type="entry name" value="6-phosphogluconate dehydrogenase C-terminal domain-like"/>
    <property type="match status" value="1"/>
</dbReference>
<evidence type="ECO:0000256" key="1">
    <source>
        <dbReference type="ARBA" id="ARBA00009463"/>
    </source>
</evidence>
<feature type="site" description="Important for catalytic activity" evidence="3">
    <location>
        <position position="138"/>
    </location>
</feature>